<gene>
    <name evidence="2" type="ORF">CLCR_07030</name>
</gene>
<keyword evidence="1" id="KW-0732">Signal</keyword>
<dbReference type="InterPro" id="IPR053143">
    <property type="entry name" value="Arylsulfate_ST"/>
</dbReference>
<name>A0A1C1CPQ5_9EURO</name>
<dbReference type="STRING" id="86049.A0A1C1CPQ5"/>
<protein>
    <recommendedName>
        <fullName evidence="4">Arylsulfotransferase</fullName>
    </recommendedName>
</protein>
<dbReference type="InterPro" id="IPR039535">
    <property type="entry name" value="ASST-like"/>
</dbReference>
<evidence type="ECO:0000313" key="2">
    <source>
        <dbReference type="EMBL" id="OCT50475.1"/>
    </source>
</evidence>
<evidence type="ECO:0000313" key="3">
    <source>
        <dbReference type="Proteomes" id="UP000094526"/>
    </source>
</evidence>
<comment type="caution">
    <text evidence="2">The sequence shown here is derived from an EMBL/GenBank/DDBJ whole genome shotgun (WGS) entry which is preliminary data.</text>
</comment>
<sequence length="536" mass="58389">MTIQLRQILALALYIVLLINVSGAQQPSSPPWPTLSFKSAPTISPLSLEINKTGQTAPGYLFWNPTGFAHINSTAPVIFSDDNELVWFGPRGQAFNFGPYEYQGKTVLAYWNGSVFPEPVGRGYGSIVLLDSSYETLATVTLPGRFLTLNASQTFPSNIDLHEINITPQDTILVTANNVTQRDLSSVGGPSPGWTVDSIIYEIDIASNEIIFAWHALDHLDRLPLSASQLPPGSEGYNGTTQATAWNYFHINAVSQLNGDEGYIISSRYLCSEIAVEKCSGNVLWVLSGMDGGDFQLAANATFCYQHDVRQRNSHRHGRNGEIVLISLFDNANSPLTLPDPTVPSSGLILSLDVEAKTAMAVARYENPDLPIYATAQGNLQFLPGGHKMVGYGFAPLMQEFNQQGESVMTAQFGPMADGMSTPPGGVLGYRDFRGHWTGCPQTTPDVYAAREGNNNGVRAYMSWNGNTEYESWTVFAGSSPSGLQAMSTVERTGFETSFLIPQKNVSYVQVQAQTQDTDACKYTRAQTLSRVVTVS</sequence>
<accession>A0A1C1CPQ5</accession>
<dbReference type="Pfam" id="PF14269">
    <property type="entry name" value="Arylsulfotran_2"/>
    <property type="match status" value="1"/>
</dbReference>
<keyword evidence="3" id="KW-1185">Reference proteome</keyword>
<proteinExistence type="predicted"/>
<dbReference type="VEuPathDB" id="FungiDB:G647_05529"/>
<dbReference type="Proteomes" id="UP000094526">
    <property type="component" value="Unassembled WGS sequence"/>
</dbReference>
<dbReference type="VEuPathDB" id="FungiDB:CLCR_07030"/>
<reference evidence="3" key="1">
    <citation type="submission" date="2015-07" db="EMBL/GenBank/DDBJ databases">
        <authorList>
            <person name="Teixeira M.M."/>
            <person name="Souza R.C."/>
            <person name="Almeida L.G."/>
            <person name="Vicente V.A."/>
            <person name="de Hoog S."/>
            <person name="Bocca A.L."/>
            <person name="de Almeida S.R."/>
            <person name="Vasconcelos A.T."/>
            <person name="Felipe M.S."/>
        </authorList>
    </citation>
    <scope>NUCLEOTIDE SEQUENCE [LARGE SCALE GENOMIC DNA]</scope>
    <source>
        <strain evidence="3">KSF</strain>
    </source>
</reference>
<dbReference type="EMBL" id="LGRB01000010">
    <property type="protein sequence ID" value="OCT50475.1"/>
    <property type="molecule type" value="Genomic_DNA"/>
</dbReference>
<feature type="chain" id="PRO_5008650957" description="Arylsulfotransferase" evidence="1">
    <location>
        <begin position="25"/>
        <end position="536"/>
    </location>
</feature>
<evidence type="ECO:0000256" key="1">
    <source>
        <dbReference type="SAM" id="SignalP"/>
    </source>
</evidence>
<dbReference type="eggNOG" id="ENOG502SHE7">
    <property type="taxonomic scope" value="Eukaryota"/>
</dbReference>
<feature type="signal peptide" evidence="1">
    <location>
        <begin position="1"/>
        <end position="24"/>
    </location>
</feature>
<dbReference type="AlphaFoldDB" id="A0A1C1CPQ5"/>
<organism evidence="2 3">
    <name type="scientific">Cladophialophora carrionii</name>
    <dbReference type="NCBI Taxonomy" id="86049"/>
    <lineage>
        <taxon>Eukaryota</taxon>
        <taxon>Fungi</taxon>
        <taxon>Dikarya</taxon>
        <taxon>Ascomycota</taxon>
        <taxon>Pezizomycotina</taxon>
        <taxon>Eurotiomycetes</taxon>
        <taxon>Chaetothyriomycetidae</taxon>
        <taxon>Chaetothyriales</taxon>
        <taxon>Herpotrichiellaceae</taxon>
        <taxon>Cladophialophora</taxon>
    </lineage>
</organism>
<dbReference type="PANTHER" id="PTHR35340">
    <property type="entry name" value="PQQ ENZYME REPEAT PROTEIN-RELATED"/>
    <property type="match status" value="1"/>
</dbReference>
<evidence type="ECO:0008006" key="4">
    <source>
        <dbReference type="Google" id="ProtNLM"/>
    </source>
</evidence>
<dbReference type="OrthoDB" id="5377172at2759"/>
<dbReference type="PANTHER" id="PTHR35340:SF6">
    <property type="entry name" value="ASST-DOMAIN-CONTAINING PROTEIN"/>
    <property type="match status" value="1"/>
</dbReference>